<sequence length="719" mass="80636">MYNQNSSDRNWAERLENVLNDYDALNLFKQWMGVDEDSSEHPIRLHFAIIAYKEVVEKNDPRSVQLAEDIYNKFLKQKVGLCEFIDESVREAIGRKVRQLVYDPQSGVPRDASTVFDMCLQQVDTFLRKQHVLFLKSQEFIDFFNSSLNLGGINQECASAMPPSGSNAQHKHAGGRKGRKSHKDDMGGAPKLTADSLLRSQRDRETALGQSSVEKMFTRPACRYPYVGNATTSKNDSAVSSSFSSDANGQHHHHPHSARILRDEHRRVNPNLVNFPRPDPPAAPSVNQYRHETDEGRRKFADALVGKLHILIAKNKEYERMSEQMEKIAKAGKTSAREVIRESATTGADDTAGLDADDDVDNYFKQRMMPDSQQSPLVPQSRRTRRRSSRSCSPDPVLSFAPAPSFGQSVPSHQHQSVVMMSQSYINPSGYFQDPNAQQEFQRPLNYVLNSCNDDIVAPTRNYHRGYGQRGVMGVGNDFRGYNHHKSCSPDRLNSAGGYNMAVATTSFSYYGDSIMPQCVGMSQSAYVCPNTGRNQKMGFAPPPGYGAELIQHQTPKSHKEGYMYCDNDGDTSGIGSMTTHFSDQSSSSFNKQRAAVFKKARQLSSMTNTNQLSIQTPQSNQPTKSQQRALTILGNEGRRRTQEYSSLPRAKPTALDDHQSGSLISTPQQAPKITISYKHNRPGENVIPIVANVPQKCLTFKEFRRYLSIPSKDLDRRQ</sequence>
<dbReference type="PANTHER" id="PTHR46102">
    <property type="entry name" value="AXIN"/>
    <property type="match status" value="1"/>
</dbReference>
<dbReference type="GO" id="GO:0048468">
    <property type="term" value="P:cell development"/>
    <property type="evidence" value="ECO:0007669"/>
    <property type="project" value="TreeGrafter"/>
</dbReference>
<keyword evidence="6" id="KW-1185">Reference proteome</keyword>
<dbReference type="InterPro" id="IPR044926">
    <property type="entry name" value="RGS_subdomain_2"/>
</dbReference>
<evidence type="ECO:0000313" key="5">
    <source>
        <dbReference type="EMBL" id="KAI1716196.1"/>
    </source>
</evidence>
<dbReference type="GO" id="GO:0019901">
    <property type="term" value="F:protein kinase binding"/>
    <property type="evidence" value="ECO:0007669"/>
    <property type="project" value="TreeGrafter"/>
</dbReference>
<dbReference type="InterPro" id="IPR043581">
    <property type="entry name" value="Axin-like"/>
</dbReference>
<dbReference type="GO" id="GO:0005634">
    <property type="term" value="C:nucleus"/>
    <property type="evidence" value="ECO:0007669"/>
    <property type="project" value="TreeGrafter"/>
</dbReference>
<dbReference type="SMART" id="SM00315">
    <property type="entry name" value="RGS"/>
    <property type="match status" value="1"/>
</dbReference>
<dbReference type="GO" id="GO:0030877">
    <property type="term" value="C:beta-catenin destruction complex"/>
    <property type="evidence" value="ECO:0007669"/>
    <property type="project" value="TreeGrafter"/>
</dbReference>
<dbReference type="PANTHER" id="PTHR46102:SF2">
    <property type="entry name" value="AXIN"/>
    <property type="match status" value="1"/>
</dbReference>
<evidence type="ECO:0000256" key="2">
    <source>
        <dbReference type="ARBA" id="ARBA00022490"/>
    </source>
</evidence>
<keyword evidence="2" id="KW-0963">Cytoplasm</keyword>
<comment type="subcellular location">
    <subcellularLocation>
        <location evidence="1">Cytoplasm</location>
    </subcellularLocation>
</comment>
<feature type="compositionally biased region" description="Basic residues" evidence="3">
    <location>
        <begin position="169"/>
        <end position="181"/>
    </location>
</feature>
<dbReference type="InterPro" id="IPR016137">
    <property type="entry name" value="RGS"/>
</dbReference>
<dbReference type="Gene3D" id="1.10.167.10">
    <property type="entry name" value="Regulator of G-protein Signalling 4, domain 2"/>
    <property type="match status" value="1"/>
</dbReference>
<dbReference type="GO" id="GO:0008013">
    <property type="term" value="F:beta-catenin binding"/>
    <property type="evidence" value="ECO:0007669"/>
    <property type="project" value="TreeGrafter"/>
</dbReference>
<evidence type="ECO:0000313" key="6">
    <source>
        <dbReference type="Proteomes" id="UP001201812"/>
    </source>
</evidence>
<dbReference type="InterPro" id="IPR036305">
    <property type="entry name" value="RGS_sf"/>
</dbReference>
<feature type="region of interest" description="Disordered" evidence="3">
    <location>
        <begin position="608"/>
        <end position="672"/>
    </location>
</feature>
<dbReference type="GO" id="GO:0031625">
    <property type="term" value="F:ubiquitin protein ligase binding"/>
    <property type="evidence" value="ECO:0007669"/>
    <property type="project" value="TreeGrafter"/>
</dbReference>
<feature type="compositionally biased region" description="Basic residues" evidence="3">
    <location>
        <begin position="250"/>
        <end position="259"/>
    </location>
</feature>
<gene>
    <name evidence="5" type="ORF">DdX_07230</name>
</gene>
<dbReference type="GO" id="GO:0090090">
    <property type="term" value="P:negative regulation of canonical Wnt signaling pathway"/>
    <property type="evidence" value="ECO:0007669"/>
    <property type="project" value="InterPro"/>
</dbReference>
<reference evidence="5" key="1">
    <citation type="submission" date="2022-01" db="EMBL/GenBank/DDBJ databases">
        <title>Genome Sequence Resource for Two Populations of Ditylenchus destructor, the Migratory Endoparasitic Phytonematode.</title>
        <authorList>
            <person name="Zhang H."/>
            <person name="Lin R."/>
            <person name="Xie B."/>
        </authorList>
    </citation>
    <scope>NUCLEOTIDE SEQUENCE</scope>
    <source>
        <strain evidence="5">BazhouSP</strain>
    </source>
</reference>
<comment type="caution">
    <text evidence="5">The sequence shown here is derived from an EMBL/GenBank/DDBJ whole genome shotgun (WGS) entry which is preliminary data.</text>
</comment>
<feature type="compositionally biased region" description="Polar residues" evidence="3">
    <location>
        <begin position="608"/>
        <end position="630"/>
    </location>
</feature>
<evidence type="ECO:0000256" key="3">
    <source>
        <dbReference type="SAM" id="MobiDB-lite"/>
    </source>
</evidence>
<name>A0AAD4N8A2_9BILA</name>
<proteinExistence type="predicted"/>
<evidence type="ECO:0000256" key="1">
    <source>
        <dbReference type="ARBA" id="ARBA00004496"/>
    </source>
</evidence>
<feature type="compositionally biased region" description="Polar residues" evidence="3">
    <location>
        <begin position="661"/>
        <end position="672"/>
    </location>
</feature>
<organism evidence="5 6">
    <name type="scientific">Ditylenchus destructor</name>
    <dbReference type="NCBI Taxonomy" id="166010"/>
    <lineage>
        <taxon>Eukaryota</taxon>
        <taxon>Metazoa</taxon>
        <taxon>Ecdysozoa</taxon>
        <taxon>Nematoda</taxon>
        <taxon>Chromadorea</taxon>
        <taxon>Rhabditida</taxon>
        <taxon>Tylenchina</taxon>
        <taxon>Tylenchomorpha</taxon>
        <taxon>Sphaerularioidea</taxon>
        <taxon>Anguinidae</taxon>
        <taxon>Anguininae</taxon>
        <taxon>Ditylenchus</taxon>
    </lineage>
</organism>
<accession>A0AAD4N8A2</accession>
<dbReference type="GO" id="GO:0005737">
    <property type="term" value="C:cytoplasm"/>
    <property type="evidence" value="ECO:0007669"/>
    <property type="project" value="UniProtKB-SubCell"/>
</dbReference>
<dbReference type="GO" id="GO:0060090">
    <property type="term" value="F:molecular adaptor activity"/>
    <property type="evidence" value="ECO:0007669"/>
    <property type="project" value="TreeGrafter"/>
</dbReference>
<dbReference type="PROSITE" id="PS50132">
    <property type="entry name" value="RGS"/>
    <property type="match status" value="1"/>
</dbReference>
<dbReference type="SUPFAM" id="SSF48097">
    <property type="entry name" value="Regulator of G-protein signaling, RGS"/>
    <property type="match status" value="1"/>
</dbReference>
<dbReference type="EMBL" id="JAKKPZ010000010">
    <property type="protein sequence ID" value="KAI1716196.1"/>
    <property type="molecule type" value="Genomic_DNA"/>
</dbReference>
<feature type="region of interest" description="Disordered" evidence="3">
    <location>
        <begin position="231"/>
        <end position="260"/>
    </location>
</feature>
<feature type="domain" description="RGS" evidence="4">
    <location>
        <begin position="14"/>
        <end position="128"/>
    </location>
</feature>
<dbReference type="GO" id="GO:0032436">
    <property type="term" value="P:positive regulation of proteasomal ubiquitin-dependent protein catabolic process"/>
    <property type="evidence" value="ECO:0007669"/>
    <property type="project" value="TreeGrafter"/>
</dbReference>
<feature type="region of interest" description="Disordered" evidence="3">
    <location>
        <begin position="367"/>
        <end position="411"/>
    </location>
</feature>
<feature type="region of interest" description="Disordered" evidence="3">
    <location>
        <begin position="159"/>
        <end position="210"/>
    </location>
</feature>
<dbReference type="GO" id="GO:0005886">
    <property type="term" value="C:plasma membrane"/>
    <property type="evidence" value="ECO:0007669"/>
    <property type="project" value="TreeGrafter"/>
</dbReference>
<evidence type="ECO:0000259" key="4">
    <source>
        <dbReference type="PROSITE" id="PS50132"/>
    </source>
</evidence>
<dbReference type="AlphaFoldDB" id="A0AAD4N8A2"/>
<dbReference type="Proteomes" id="UP001201812">
    <property type="component" value="Unassembled WGS sequence"/>
</dbReference>
<dbReference type="Pfam" id="PF00615">
    <property type="entry name" value="RGS"/>
    <property type="match status" value="1"/>
</dbReference>
<protein>
    <submittedName>
        <fullName evidence="5">Regulator of G protein signaling domain-containing protein</fullName>
    </submittedName>
</protein>
<feature type="compositionally biased region" description="Low complexity" evidence="3">
    <location>
        <begin position="233"/>
        <end position="245"/>
    </location>
</feature>